<sequence length="93" mass="10893">MDGELSFPLLKTTRRTLREQVEEMKEVAGRLLDLLFFPAGPNFIKLRFWHYDRRYLLAAQTVLILSIPASVLDPQRCKITKHSPHVDKSRLRC</sequence>
<dbReference type="RefSeq" id="XP_033453843.1">
    <property type="nucleotide sequence ID" value="XM_033590886.1"/>
</dbReference>
<name>A0A6A5RYR1_9PLEO</name>
<dbReference type="Proteomes" id="UP000800082">
    <property type="component" value="Unassembled WGS sequence"/>
</dbReference>
<proteinExistence type="predicted"/>
<dbReference type="AlphaFoldDB" id="A0A6A5RYR1"/>
<gene>
    <name evidence="1" type="ORF">M421DRAFT_415935</name>
</gene>
<evidence type="ECO:0000313" key="2">
    <source>
        <dbReference type="Proteomes" id="UP000800082"/>
    </source>
</evidence>
<reference evidence="1" key="1">
    <citation type="journal article" date="2020" name="Stud. Mycol.">
        <title>101 Dothideomycetes genomes: a test case for predicting lifestyles and emergence of pathogens.</title>
        <authorList>
            <person name="Haridas S."/>
            <person name="Albert R."/>
            <person name="Binder M."/>
            <person name="Bloem J."/>
            <person name="Labutti K."/>
            <person name="Salamov A."/>
            <person name="Andreopoulos B."/>
            <person name="Baker S."/>
            <person name="Barry K."/>
            <person name="Bills G."/>
            <person name="Bluhm B."/>
            <person name="Cannon C."/>
            <person name="Castanera R."/>
            <person name="Culley D."/>
            <person name="Daum C."/>
            <person name="Ezra D."/>
            <person name="Gonzalez J."/>
            <person name="Henrissat B."/>
            <person name="Kuo A."/>
            <person name="Liang C."/>
            <person name="Lipzen A."/>
            <person name="Lutzoni F."/>
            <person name="Magnuson J."/>
            <person name="Mondo S."/>
            <person name="Nolan M."/>
            <person name="Ohm R."/>
            <person name="Pangilinan J."/>
            <person name="Park H.-J."/>
            <person name="Ramirez L."/>
            <person name="Alfaro M."/>
            <person name="Sun H."/>
            <person name="Tritt A."/>
            <person name="Yoshinaga Y."/>
            <person name="Zwiers L.-H."/>
            <person name="Turgeon B."/>
            <person name="Goodwin S."/>
            <person name="Spatafora J."/>
            <person name="Crous P."/>
            <person name="Grigoriev I."/>
        </authorList>
    </citation>
    <scope>NUCLEOTIDE SEQUENCE</scope>
    <source>
        <strain evidence="1">CBS 183.55</strain>
    </source>
</reference>
<dbReference type="GeneID" id="54348554"/>
<dbReference type="EMBL" id="ML978957">
    <property type="protein sequence ID" value="KAF1933595.1"/>
    <property type="molecule type" value="Genomic_DNA"/>
</dbReference>
<accession>A0A6A5RYR1</accession>
<organism evidence="1 2">
    <name type="scientific">Didymella exigua CBS 183.55</name>
    <dbReference type="NCBI Taxonomy" id="1150837"/>
    <lineage>
        <taxon>Eukaryota</taxon>
        <taxon>Fungi</taxon>
        <taxon>Dikarya</taxon>
        <taxon>Ascomycota</taxon>
        <taxon>Pezizomycotina</taxon>
        <taxon>Dothideomycetes</taxon>
        <taxon>Pleosporomycetidae</taxon>
        <taxon>Pleosporales</taxon>
        <taxon>Pleosporineae</taxon>
        <taxon>Didymellaceae</taxon>
        <taxon>Didymella</taxon>
    </lineage>
</organism>
<evidence type="ECO:0000313" key="1">
    <source>
        <dbReference type="EMBL" id="KAF1933595.1"/>
    </source>
</evidence>
<protein>
    <submittedName>
        <fullName evidence="1">Uncharacterized protein</fullName>
    </submittedName>
</protein>
<keyword evidence="2" id="KW-1185">Reference proteome</keyword>